<keyword evidence="3" id="KW-1133">Transmembrane helix</keyword>
<feature type="transmembrane region" description="Helical" evidence="3">
    <location>
        <begin position="6"/>
        <end position="28"/>
    </location>
</feature>
<dbReference type="PANTHER" id="PTHR24106">
    <property type="entry name" value="NACHT, LRR AND CARD DOMAINS-CONTAINING"/>
    <property type="match status" value="1"/>
</dbReference>
<dbReference type="Gene3D" id="3.80.10.10">
    <property type="entry name" value="Ribonuclease Inhibitor"/>
    <property type="match status" value="1"/>
</dbReference>
<comment type="caution">
    <text evidence="4">The sequence shown here is derived from an EMBL/GenBank/DDBJ whole genome shotgun (WGS) entry which is preliminary data.</text>
</comment>
<dbReference type="InterPro" id="IPR032675">
    <property type="entry name" value="LRR_dom_sf"/>
</dbReference>
<dbReference type="AlphaFoldDB" id="A0A7J5ZSL0"/>
<keyword evidence="5" id="KW-1185">Reference proteome</keyword>
<proteinExistence type="predicted"/>
<name>A0A7J5ZSL0_AMEME</name>
<gene>
    <name evidence="4" type="ORF">AMELA_G00244820</name>
</gene>
<dbReference type="PROSITE" id="PS51450">
    <property type="entry name" value="LRR"/>
    <property type="match status" value="1"/>
</dbReference>
<feature type="non-terminal residue" evidence="4">
    <location>
        <position position="1"/>
    </location>
</feature>
<dbReference type="SMART" id="SM00368">
    <property type="entry name" value="LRR_RI"/>
    <property type="match status" value="2"/>
</dbReference>
<keyword evidence="3" id="KW-0812">Transmembrane</keyword>
<accession>A0A7J5ZSL0</accession>
<dbReference type="SUPFAM" id="SSF52047">
    <property type="entry name" value="RNI-like"/>
    <property type="match status" value="1"/>
</dbReference>
<keyword evidence="3" id="KW-0472">Membrane</keyword>
<evidence type="ECO:0000256" key="2">
    <source>
        <dbReference type="ARBA" id="ARBA00022737"/>
    </source>
</evidence>
<keyword evidence="2" id="KW-0677">Repeat</keyword>
<dbReference type="InterPro" id="IPR051261">
    <property type="entry name" value="NLR"/>
</dbReference>
<reference evidence="4 5" key="1">
    <citation type="submission" date="2020-02" db="EMBL/GenBank/DDBJ databases">
        <title>A chromosome-scale genome assembly of the black bullhead catfish (Ameiurus melas).</title>
        <authorList>
            <person name="Wen M."/>
            <person name="Zham M."/>
            <person name="Cabau C."/>
            <person name="Klopp C."/>
            <person name="Donnadieu C."/>
            <person name="Roques C."/>
            <person name="Bouchez O."/>
            <person name="Lampietro C."/>
            <person name="Jouanno E."/>
            <person name="Herpin A."/>
            <person name="Louis A."/>
            <person name="Berthelot C."/>
            <person name="Parey E."/>
            <person name="Roest-Crollius H."/>
            <person name="Braasch I."/>
            <person name="Postlethwait J."/>
            <person name="Robinson-Rechavi M."/>
            <person name="Echchiki A."/>
            <person name="Begum T."/>
            <person name="Montfort J."/>
            <person name="Schartl M."/>
            <person name="Bobe J."/>
            <person name="Guiguen Y."/>
        </authorList>
    </citation>
    <scope>NUCLEOTIDE SEQUENCE [LARGE SCALE GENOMIC DNA]</scope>
    <source>
        <strain evidence="4">M_S1</strain>
        <tissue evidence="4">Blood</tissue>
    </source>
</reference>
<sequence>WRSGALGGVSGFPLEFVGVPVLSFTVALSRRPRPRTFRERRERESERFNNCGLNEESCAALASVLRSESSNLRELDLSQNKLRDSGVKCLSAVLENPHCKLETL</sequence>
<evidence type="ECO:0000313" key="4">
    <source>
        <dbReference type="EMBL" id="KAF4073585.1"/>
    </source>
</evidence>
<dbReference type="InterPro" id="IPR001611">
    <property type="entry name" value="Leu-rich_rpt"/>
</dbReference>
<evidence type="ECO:0000256" key="1">
    <source>
        <dbReference type="ARBA" id="ARBA00022614"/>
    </source>
</evidence>
<keyword evidence="1" id="KW-0433">Leucine-rich repeat</keyword>
<dbReference type="EMBL" id="JAAGNN010000023">
    <property type="protein sequence ID" value="KAF4073585.1"/>
    <property type="molecule type" value="Genomic_DNA"/>
</dbReference>
<evidence type="ECO:0000313" key="5">
    <source>
        <dbReference type="Proteomes" id="UP000593565"/>
    </source>
</evidence>
<evidence type="ECO:0000256" key="3">
    <source>
        <dbReference type="SAM" id="Phobius"/>
    </source>
</evidence>
<feature type="non-terminal residue" evidence="4">
    <location>
        <position position="104"/>
    </location>
</feature>
<dbReference type="Pfam" id="PF13516">
    <property type="entry name" value="LRR_6"/>
    <property type="match status" value="1"/>
</dbReference>
<protein>
    <submittedName>
        <fullName evidence="4">Uncharacterized protein</fullName>
    </submittedName>
</protein>
<dbReference type="Proteomes" id="UP000593565">
    <property type="component" value="Unassembled WGS sequence"/>
</dbReference>
<organism evidence="4 5">
    <name type="scientific">Ameiurus melas</name>
    <name type="common">Black bullhead</name>
    <name type="synonym">Silurus melas</name>
    <dbReference type="NCBI Taxonomy" id="219545"/>
    <lineage>
        <taxon>Eukaryota</taxon>
        <taxon>Metazoa</taxon>
        <taxon>Chordata</taxon>
        <taxon>Craniata</taxon>
        <taxon>Vertebrata</taxon>
        <taxon>Euteleostomi</taxon>
        <taxon>Actinopterygii</taxon>
        <taxon>Neopterygii</taxon>
        <taxon>Teleostei</taxon>
        <taxon>Ostariophysi</taxon>
        <taxon>Siluriformes</taxon>
        <taxon>Ictaluridae</taxon>
        <taxon>Ameiurus</taxon>
    </lineage>
</organism>